<feature type="binding site" evidence="6">
    <location>
        <begin position="167"/>
        <end position="169"/>
    </location>
    <ligand>
        <name>FAD</name>
        <dbReference type="ChEBI" id="CHEBI:57692"/>
    </ligand>
</feature>
<dbReference type="PIRSF" id="PIRSF000350">
    <property type="entry name" value="Mercury_reductase_MerA"/>
    <property type="match status" value="1"/>
</dbReference>
<feature type="binding site" evidence="6">
    <location>
        <position position="85"/>
    </location>
    <ligand>
        <name>FAD</name>
        <dbReference type="ChEBI" id="CHEBI:57692"/>
    </ligand>
</feature>
<feature type="domain" description="Pyridine nucleotide-disulphide oxidoreductase dimerisation" evidence="9">
    <location>
        <begin position="372"/>
        <end position="482"/>
    </location>
</feature>
<dbReference type="SUPFAM" id="SSF55424">
    <property type="entry name" value="FAD/NAD-linked reductases, dimerisation (C-terminal) domain"/>
    <property type="match status" value="1"/>
</dbReference>
<feature type="binding site" evidence="6">
    <location>
        <begin position="205"/>
        <end position="212"/>
    </location>
    <ligand>
        <name>NAD(+)</name>
        <dbReference type="ChEBI" id="CHEBI:57540"/>
    </ligand>
</feature>
<dbReference type="Pfam" id="PF02852">
    <property type="entry name" value="Pyr_redox_dim"/>
    <property type="match status" value="1"/>
</dbReference>
<evidence type="ECO:0000256" key="6">
    <source>
        <dbReference type="PIRSR" id="PIRSR000350-3"/>
    </source>
</evidence>
<dbReference type="Gene3D" id="3.50.50.60">
    <property type="entry name" value="FAD/NAD(P)-binding domain"/>
    <property type="match status" value="2"/>
</dbReference>
<evidence type="ECO:0000259" key="10">
    <source>
        <dbReference type="Pfam" id="PF07992"/>
    </source>
</evidence>
<dbReference type="PANTHER" id="PTHR43014:SF4">
    <property type="entry name" value="PYRIDINE NUCLEOTIDE-DISULFIDE OXIDOREDUCTASE RCLA-RELATED"/>
    <property type="match status" value="1"/>
</dbReference>
<dbReference type="InterPro" id="IPR023753">
    <property type="entry name" value="FAD/NAD-binding_dom"/>
</dbReference>
<sequence>MTTETVIQQATSPETTTASTETTPTSTTTGADHTEHVDLLVIGWGKGGKTLAGTMARAGKKVAVVEQSEMMIGGSCINIACIPTKILVHDAENKRADDDVDEYFAKAVERRDTLTGAMRKKNHSMLADLDSVLLVNGHAEFTGEREVRVTGGADTMTITADTVVVNTGSVANIPPIDGAQLGGRIHDSESLQHVDPFPKRLVIVGGGYIGLEFGSMFAHFGSQVTVLDRGPRPLANEDDDVADVVAQALADDGVTIVNDASVTAVDDGADAATVTYEVGGETKTIDAEAVLLAVGRKPATADLGLEKAGIDTDDRGFIVTDEYLRSSAEGVYAFGDVNGGPMFTYISLDDNRILADQLLGDGKRSTKDRGSVPYTMFLTPPVARVGLTEKAARDEGYEIKVGAKLQADIAAAPRAKIEGDPRGIVKFVVDAKTDLVLGAALVHVHSQEVINTVALAMRHDVTATELRDTIYTHPSATEALNEVLGALK</sequence>
<dbReference type="Proteomes" id="UP000234641">
    <property type="component" value="Unassembled WGS sequence"/>
</dbReference>
<keyword evidence="4" id="KW-0560">Oxidoreductase</keyword>
<keyword evidence="6" id="KW-0520">NAD</keyword>
<dbReference type="FunFam" id="3.30.390.30:FF:000001">
    <property type="entry name" value="Dihydrolipoyl dehydrogenase"/>
    <property type="match status" value="1"/>
</dbReference>
<evidence type="ECO:0000313" key="12">
    <source>
        <dbReference type="Proteomes" id="UP000234641"/>
    </source>
</evidence>
<comment type="similarity">
    <text evidence="1">Belongs to the class-I pyridine nucleotide-disulfide oxidoreductase family.</text>
</comment>
<feature type="disulfide bond" description="Redox-active" evidence="7">
    <location>
        <begin position="76"/>
        <end position="81"/>
    </location>
</feature>
<keyword evidence="2" id="KW-0285">Flavoprotein</keyword>
<accession>A0A2H1K0Q1</accession>
<dbReference type="PANTHER" id="PTHR43014">
    <property type="entry name" value="MERCURIC REDUCTASE"/>
    <property type="match status" value="1"/>
</dbReference>
<dbReference type="PRINTS" id="PR00368">
    <property type="entry name" value="FADPNR"/>
</dbReference>
<keyword evidence="11" id="KW-0670">Pyruvate</keyword>
<dbReference type="GO" id="GO:0003955">
    <property type="term" value="F:NAD(P)H dehydrogenase (quinone) activity"/>
    <property type="evidence" value="ECO:0007669"/>
    <property type="project" value="TreeGrafter"/>
</dbReference>
<dbReference type="InterPro" id="IPR036188">
    <property type="entry name" value="FAD/NAD-bd_sf"/>
</dbReference>
<feature type="binding site" evidence="6">
    <location>
        <position position="336"/>
    </location>
    <ligand>
        <name>FAD</name>
        <dbReference type="ChEBI" id="CHEBI:57692"/>
    </ligand>
</feature>
<keyword evidence="6" id="KW-0547">Nucleotide-binding</keyword>
<proteinExistence type="inferred from homology"/>
<organism evidence="11 12">
    <name type="scientific">Brevibacterium linens ATCC 9172</name>
    <dbReference type="NCBI Taxonomy" id="1255617"/>
    <lineage>
        <taxon>Bacteria</taxon>
        <taxon>Bacillati</taxon>
        <taxon>Actinomycetota</taxon>
        <taxon>Actinomycetes</taxon>
        <taxon>Micrococcales</taxon>
        <taxon>Brevibacteriaceae</taxon>
        <taxon>Brevibacterium</taxon>
    </lineage>
</organism>
<feature type="active site" description="Proton acceptor" evidence="5">
    <location>
        <position position="473"/>
    </location>
</feature>
<dbReference type="Pfam" id="PF07992">
    <property type="entry name" value="Pyr_redox_2"/>
    <property type="match status" value="1"/>
</dbReference>
<name>A0A2H1K0Q1_BRELN</name>
<dbReference type="PRINTS" id="PR00411">
    <property type="entry name" value="PNDRDTASEI"/>
</dbReference>
<dbReference type="GO" id="GO:0050660">
    <property type="term" value="F:flavin adenine dinucleotide binding"/>
    <property type="evidence" value="ECO:0007669"/>
    <property type="project" value="TreeGrafter"/>
</dbReference>
<evidence type="ECO:0000313" key="11">
    <source>
        <dbReference type="EMBL" id="SMX93300.1"/>
    </source>
</evidence>
<evidence type="ECO:0000256" key="8">
    <source>
        <dbReference type="SAM" id="MobiDB-lite"/>
    </source>
</evidence>
<dbReference type="InterPro" id="IPR016156">
    <property type="entry name" value="FAD/NAD-linked_Rdtase_dimer_sf"/>
</dbReference>
<keyword evidence="3 6" id="KW-0274">FAD</keyword>
<dbReference type="InterPro" id="IPR001100">
    <property type="entry name" value="Pyr_nuc-diS_OxRdtase"/>
</dbReference>
<feature type="region of interest" description="Disordered" evidence="8">
    <location>
        <begin position="1"/>
        <end position="32"/>
    </location>
</feature>
<evidence type="ECO:0000256" key="7">
    <source>
        <dbReference type="PIRSR" id="PIRSR000350-4"/>
    </source>
</evidence>
<feature type="domain" description="FAD/NAD(P)-binding" evidence="10">
    <location>
        <begin position="38"/>
        <end position="346"/>
    </location>
</feature>
<dbReference type="EMBL" id="FXYY01000019">
    <property type="protein sequence ID" value="SMX93300.1"/>
    <property type="molecule type" value="Genomic_DNA"/>
</dbReference>
<dbReference type="AlphaFoldDB" id="A0A2H1K0Q1"/>
<dbReference type="Gene3D" id="3.30.390.30">
    <property type="match status" value="1"/>
</dbReference>
<gene>
    <name evidence="11" type="ORF">BLIN9172_02701</name>
</gene>
<feature type="compositionally biased region" description="Low complexity" evidence="8">
    <location>
        <begin position="10"/>
        <end position="29"/>
    </location>
</feature>
<evidence type="ECO:0000256" key="5">
    <source>
        <dbReference type="PIRSR" id="PIRSR000350-2"/>
    </source>
</evidence>
<evidence type="ECO:0000256" key="2">
    <source>
        <dbReference type="ARBA" id="ARBA00022630"/>
    </source>
</evidence>
<reference evidence="11 12" key="1">
    <citation type="submission" date="2017-03" db="EMBL/GenBank/DDBJ databases">
        <authorList>
            <person name="Afonso C.L."/>
            <person name="Miller P.J."/>
            <person name="Scott M.A."/>
            <person name="Spackman E."/>
            <person name="Goraichik I."/>
            <person name="Dimitrov K.M."/>
            <person name="Suarez D.L."/>
            <person name="Swayne D.E."/>
        </authorList>
    </citation>
    <scope>NUCLEOTIDE SEQUENCE [LARGE SCALE GENOMIC DNA]</scope>
    <source>
        <strain evidence="11 12">ATCC 9172</strain>
    </source>
</reference>
<evidence type="ECO:0000256" key="3">
    <source>
        <dbReference type="ARBA" id="ARBA00022827"/>
    </source>
</evidence>
<comment type="cofactor">
    <cofactor evidence="6">
        <name>FAD</name>
        <dbReference type="ChEBI" id="CHEBI:57692"/>
    </cofactor>
    <text evidence="6">Binds 1 FAD per subunit.</text>
</comment>
<dbReference type="SUPFAM" id="SSF51905">
    <property type="entry name" value="FAD/NAD(P)-binding domain"/>
    <property type="match status" value="1"/>
</dbReference>
<evidence type="ECO:0000256" key="4">
    <source>
        <dbReference type="ARBA" id="ARBA00023002"/>
    </source>
</evidence>
<dbReference type="InterPro" id="IPR004099">
    <property type="entry name" value="Pyr_nucl-diS_OxRdtase_dimer"/>
</dbReference>
<protein>
    <submittedName>
        <fullName evidence="11">Pyruvate/2-oxoglutarate dehydrogenase complex, dihydrolipoamide dehydrogenase (E3) component</fullName>
    </submittedName>
</protein>
<feature type="binding site" evidence="6">
    <location>
        <position position="295"/>
    </location>
    <ligand>
        <name>NAD(+)</name>
        <dbReference type="ChEBI" id="CHEBI:57540"/>
    </ligand>
</feature>
<evidence type="ECO:0000259" key="9">
    <source>
        <dbReference type="Pfam" id="PF02852"/>
    </source>
</evidence>
<dbReference type="RefSeq" id="WP_101555523.1">
    <property type="nucleotide sequence ID" value="NZ_FXYY01000019.1"/>
</dbReference>
<evidence type="ECO:0000256" key="1">
    <source>
        <dbReference type="ARBA" id="ARBA00007532"/>
    </source>
</evidence>